<feature type="transmembrane region" description="Helical" evidence="1">
    <location>
        <begin position="47"/>
        <end position="68"/>
    </location>
</feature>
<protein>
    <submittedName>
        <fullName evidence="3">Tripartite tricarboxylate transporter TctB family protein</fullName>
    </submittedName>
</protein>
<dbReference type="RefSeq" id="WP_173494130.1">
    <property type="nucleotide sequence ID" value="NZ_CP054056.1"/>
</dbReference>
<dbReference type="InterPro" id="IPR009936">
    <property type="entry name" value="DUF1468"/>
</dbReference>
<feature type="transmembrane region" description="Helical" evidence="1">
    <location>
        <begin position="131"/>
        <end position="149"/>
    </location>
</feature>
<keyword evidence="1" id="KW-0812">Transmembrane</keyword>
<dbReference type="Pfam" id="PF07331">
    <property type="entry name" value="TctB"/>
    <property type="match status" value="1"/>
</dbReference>
<proteinExistence type="predicted"/>
<evidence type="ECO:0000259" key="2">
    <source>
        <dbReference type="Pfam" id="PF07331"/>
    </source>
</evidence>
<keyword evidence="4" id="KW-1185">Reference proteome</keyword>
<keyword evidence="1" id="KW-0472">Membrane</keyword>
<dbReference type="Proteomes" id="UP000501003">
    <property type="component" value="Chromosome"/>
</dbReference>
<dbReference type="KEGG" id="aqg:HRU87_06685"/>
<feature type="transmembrane region" description="Helical" evidence="1">
    <location>
        <begin position="12"/>
        <end position="32"/>
    </location>
</feature>
<evidence type="ECO:0000313" key="3">
    <source>
        <dbReference type="EMBL" id="QKJ25834.1"/>
    </source>
</evidence>
<accession>A0A7D4UDP6</accession>
<evidence type="ECO:0000256" key="1">
    <source>
        <dbReference type="SAM" id="Phobius"/>
    </source>
</evidence>
<feature type="transmembrane region" description="Helical" evidence="1">
    <location>
        <begin position="92"/>
        <end position="125"/>
    </location>
</feature>
<sequence length="189" mass="20726">MSSISTNKVAKGELVFTSFLLAIALVVLWDAINLKEVGINVIVGPKAFAIAIGSILLFLSSLQIIAVLRGDKGEPDEIEGGVLVEKSNWKALILVIGAFLFHIFTLELFGFIIATIPLFFIIAFALGERRWLRTLIVATVLTVGTYFAFTEGLQLQLPAGFEFLEPAPEVIIDENGEEVIVDESEEETW</sequence>
<name>A0A7D4UDP6_9MICO</name>
<evidence type="ECO:0000313" key="4">
    <source>
        <dbReference type="Proteomes" id="UP000501003"/>
    </source>
</evidence>
<gene>
    <name evidence="3" type="ORF">HRU87_06685</name>
</gene>
<organism evidence="3 4">
    <name type="scientific">Aquiluna borgnonia</name>
    <dbReference type="NCBI Taxonomy" id="2499157"/>
    <lineage>
        <taxon>Bacteria</taxon>
        <taxon>Bacillati</taxon>
        <taxon>Actinomycetota</taxon>
        <taxon>Actinomycetes</taxon>
        <taxon>Micrococcales</taxon>
        <taxon>Microbacteriaceae</taxon>
        <taxon>Luna cluster</taxon>
        <taxon>Luna-1 subcluster</taxon>
        <taxon>Aquiluna</taxon>
    </lineage>
</organism>
<feature type="domain" description="DUF1468" evidence="2">
    <location>
        <begin position="19"/>
        <end position="158"/>
    </location>
</feature>
<reference evidence="3 4" key="1">
    <citation type="submission" date="2020-05" db="EMBL/GenBank/DDBJ databases">
        <title>Aquirufa sp. strain 15G-AUS-rot a new Aquirufa species.</title>
        <authorList>
            <person name="Pitt A."/>
            <person name="Hahn M.W."/>
        </authorList>
    </citation>
    <scope>NUCLEOTIDE SEQUENCE [LARGE SCALE GENOMIC DNA]</scope>
    <source>
        <strain evidence="3 4">15G-AUS-rot</strain>
    </source>
</reference>
<keyword evidence="1" id="KW-1133">Transmembrane helix</keyword>
<dbReference type="AlphaFoldDB" id="A0A7D4UDP6"/>
<dbReference type="EMBL" id="CP054056">
    <property type="protein sequence ID" value="QKJ25834.1"/>
    <property type="molecule type" value="Genomic_DNA"/>
</dbReference>